<feature type="domain" description="Serine aminopeptidase S33" evidence="1">
    <location>
        <begin position="44"/>
        <end position="152"/>
    </location>
</feature>
<protein>
    <submittedName>
        <fullName evidence="2">Hydrolase 1, exosortase A system-associated</fullName>
    </submittedName>
</protein>
<reference evidence="2 3" key="1">
    <citation type="submission" date="2021-07" db="EMBL/GenBank/DDBJ databases">
        <title>Stakelama flava sp. nov., a novel endophytic bacterium isolated from branch of Kandelia candel.</title>
        <authorList>
            <person name="Tuo L."/>
        </authorList>
    </citation>
    <scope>NUCLEOTIDE SEQUENCE [LARGE SCALE GENOMIC DNA]</scope>
    <source>
        <strain evidence="2 3">CBK3Z-3</strain>
    </source>
</reference>
<dbReference type="Proteomes" id="UP001197214">
    <property type="component" value="Unassembled WGS sequence"/>
</dbReference>
<evidence type="ECO:0000313" key="3">
    <source>
        <dbReference type="Proteomes" id="UP001197214"/>
    </source>
</evidence>
<dbReference type="RefSeq" id="WP_219236632.1">
    <property type="nucleotide sequence ID" value="NZ_JAHWZX010000001.1"/>
</dbReference>
<sequence>MRRLITFGCEGETLLGTLDDAPGRTGLLIVSGGNEIRIGAHRGMAMLAQDVAAAGYPVFRFDRRGIGDSSGVNGGFESSGPDIAAAAACFRARQPQIDRLIAFGNCDAATALILFGREANVDRMLLANPWIGGDSGPEAIPPAAAIRARYAARMRDPHQWLRLLRGGVNMSRLIQGVARIVASRREPAQPLFTQCVNSLRALGSDAALLLASGDNTAIAFTDAWTRAPTALRSAIACQRCDTASHSFAHEADKAWLYERILETMRD</sequence>
<accession>A0ABS6XJ97</accession>
<keyword evidence="2" id="KW-0378">Hydrolase</keyword>
<dbReference type="InterPro" id="IPR017531">
    <property type="entry name" value="Hydrolase-1_PEP"/>
</dbReference>
<dbReference type="InterPro" id="IPR022742">
    <property type="entry name" value="Hydrolase_4"/>
</dbReference>
<organism evidence="2 3">
    <name type="scientific">Stakelama flava</name>
    <dbReference type="NCBI Taxonomy" id="2860338"/>
    <lineage>
        <taxon>Bacteria</taxon>
        <taxon>Pseudomonadati</taxon>
        <taxon>Pseudomonadota</taxon>
        <taxon>Alphaproteobacteria</taxon>
        <taxon>Sphingomonadales</taxon>
        <taxon>Sphingomonadaceae</taxon>
        <taxon>Stakelama</taxon>
    </lineage>
</organism>
<keyword evidence="3" id="KW-1185">Reference proteome</keyword>
<dbReference type="GO" id="GO:0016787">
    <property type="term" value="F:hydrolase activity"/>
    <property type="evidence" value="ECO:0007669"/>
    <property type="project" value="UniProtKB-KW"/>
</dbReference>
<comment type="caution">
    <text evidence="2">The sequence shown here is derived from an EMBL/GenBank/DDBJ whole genome shotgun (WGS) entry which is preliminary data.</text>
</comment>
<dbReference type="EMBL" id="JAHWZX010000001">
    <property type="protein sequence ID" value="MBW4329535.1"/>
    <property type="molecule type" value="Genomic_DNA"/>
</dbReference>
<name>A0ABS6XJ97_9SPHN</name>
<proteinExistence type="predicted"/>
<evidence type="ECO:0000313" key="2">
    <source>
        <dbReference type="EMBL" id="MBW4329535.1"/>
    </source>
</evidence>
<gene>
    <name evidence="2" type="ORF">KY084_01410</name>
</gene>
<dbReference type="Pfam" id="PF12146">
    <property type="entry name" value="Hydrolase_4"/>
    <property type="match status" value="1"/>
</dbReference>
<evidence type="ECO:0000259" key="1">
    <source>
        <dbReference type="Pfam" id="PF12146"/>
    </source>
</evidence>
<dbReference type="NCBIfam" id="TIGR03100">
    <property type="entry name" value="hydr1_PEP"/>
    <property type="match status" value="1"/>
</dbReference>